<dbReference type="AlphaFoldDB" id="A0A9D1FLN0"/>
<proteinExistence type="predicted"/>
<sequence length="274" mass="31237">MIEQTLDGIPFRMKTPFDFGFVSRWGKVFRVFDDQDSGNICFGTEQNGERFFLKFAGAPTARYDGKREDAAARLKYAAGVYRDLAHPCLIELLETAEIGGGFLLVFPWTDAVCMGKQYPESRARFFALPMDKREQVFRDVLDFHRAALGRGYVPVDFYDGSILYDFQTEKTVLCDIDFYQKRPFFNQMGRMWGSSRFMSPEEFTLGAEIDEITAVFLMGATAFALFGGELDRSREKWALDGQKYAAALRAVSEKREERFQSLRDFAAAWNGGIG</sequence>
<reference evidence="1" key="2">
    <citation type="journal article" date="2021" name="PeerJ">
        <title>Extensive microbial diversity within the chicken gut microbiome revealed by metagenomics and culture.</title>
        <authorList>
            <person name="Gilroy R."/>
            <person name="Ravi A."/>
            <person name="Getino M."/>
            <person name="Pursley I."/>
            <person name="Horton D.L."/>
            <person name="Alikhan N.F."/>
            <person name="Baker D."/>
            <person name="Gharbi K."/>
            <person name="Hall N."/>
            <person name="Watson M."/>
            <person name="Adriaenssens E.M."/>
            <person name="Foster-Nyarko E."/>
            <person name="Jarju S."/>
            <person name="Secka A."/>
            <person name="Antonio M."/>
            <person name="Oren A."/>
            <person name="Chaudhuri R.R."/>
            <person name="La Ragione R."/>
            <person name="Hildebrand F."/>
            <person name="Pallen M.J."/>
        </authorList>
    </citation>
    <scope>NUCLEOTIDE SEQUENCE</scope>
    <source>
        <strain evidence="1">CHK199-13235</strain>
    </source>
</reference>
<gene>
    <name evidence="1" type="ORF">IAB51_01490</name>
</gene>
<dbReference type="EMBL" id="DVJP01000015">
    <property type="protein sequence ID" value="HIS75460.1"/>
    <property type="molecule type" value="Genomic_DNA"/>
</dbReference>
<comment type="caution">
    <text evidence="1">The sequence shown here is derived from an EMBL/GenBank/DDBJ whole genome shotgun (WGS) entry which is preliminary data.</text>
</comment>
<evidence type="ECO:0000313" key="1">
    <source>
        <dbReference type="EMBL" id="HIS75460.1"/>
    </source>
</evidence>
<organism evidence="1 2">
    <name type="scientific">Candidatus Merdivicinus excrementipullorum</name>
    <dbReference type="NCBI Taxonomy" id="2840867"/>
    <lineage>
        <taxon>Bacteria</taxon>
        <taxon>Bacillati</taxon>
        <taxon>Bacillota</taxon>
        <taxon>Clostridia</taxon>
        <taxon>Eubacteriales</taxon>
        <taxon>Oscillospiraceae</taxon>
        <taxon>Oscillospiraceae incertae sedis</taxon>
        <taxon>Candidatus Merdivicinus</taxon>
    </lineage>
</organism>
<reference evidence="1" key="1">
    <citation type="submission" date="2020-10" db="EMBL/GenBank/DDBJ databases">
        <authorList>
            <person name="Gilroy R."/>
        </authorList>
    </citation>
    <scope>NUCLEOTIDE SEQUENCE</scope>
    <source>
        <strain evidence="1">CHK199-13235</strain>
    </source>
</reference>
<evidence type="ECO:0000313" key="2">
    <source>
        <dbReference type="Proteomes" id="UP000824002"/>
    </source>
</evidence>
<dbReference type="SUPFAM" id="SSF56112">
    <property type="entry name" value="Protein kinase-like (PK-like)"/>
    <property type="match status" value="1"/>
</dbReference>
<protein>
    <submittedName>
        <fullName evidence="1">Serine/threonine protein kinase</fullName>
    </submittedName>
</protein>
<keyword evidence="1" id="KW-0418">Kinase</keyword>
<dbReference type="Proteomes" id="UP000824002">
    <property type="component" value="Unassembled WGS sequence"/>
</dbReference>
<accession>A0A9D1FLN0</accession>
<keyword evidence="1" id="KW-0723">Serine/threonine-protein kinase</keyword>
<dbReference type="InterPro" id="IPR011009">
    <property type="entry name" value="Kinase-like_dom_sf"/>
</dbReference>
<keyword evidence="1" id="KW-0808">Transferase</keyword>
<dbReference type="GO" id="GO:0004674">
    <property type="term" value="F:protein serine/threonine kinase activity"/>
    <property type="evidence" value="ECO:0007669"/>
    <property type="project" value="UniProtKB-KW"/>
</dbReference>
<name>A0A9D1FLN0_9FIRM</name>
<dbReference type="Gene3D" id="1.10.510.10">
    <property type="entry name" value="Transferase(Phosphotransferase) domain 1"/>
    <property type="match status" value="1"/>
</dbReference>